<sequence length="248" mass="29095">MTDKKYIAPPWIKYPTNPKKSDVWRTGSCAEYLIKFNKNVDDKEEYLKIFPEAPSFTDEITPSDILSNVTRDFINDPKKPIFIKLWQADGKPKYTFDDKIDSNTIIMYDEILFDTSNHIHIGKDKFDSVEEIVALLESEFKSLGEEFWDEIKYTFYINALYYKIVSDINFTNELIKTGNNPIVFKSANLEWGIDQENDKVFGKNLFGLAMMEIRDIVKDVYANYDLIDWDLSGEPYTKKRCMCNHHTH</sequence>
<proteinExistence type="predicted"/>
<dbReference type="Proteomes" id="UP000246004">
    <property type="component" value="Unassembled WGS sequence"/>
</dbReference>
<feature type="domain" description="NADAR" evidence="1">
    <location>
        <begin position="112"/>
        <end position="215"/>
    </location>
</feature>
<organism evidence="2 4">
    <name type="scientific">Methanosphaera cuniculi</name>
    <dbReference type="NCBI Taxonomy" id="1077256"/>
    <lineage>
        <taxon>Archaea</taxon>
        <taxon>Methanobacteriati</taxon>
        <taxon>Methanobacteriota</taxon>
        <taxon>Methanomada group</taxon>
        <taxon>Methanobacteria</taxon>
        <taxon>Methanobacteriales</taxon>
        <taxon>Methanobacteriaceae</taxon>
        <taxon>Methanosphaera</taxon>
    </lineage>
</organism>
<keyword evidence="4" id="KW-1185">Reference proteome</keyword>
<comment type="caution">
    <text evidence="2">The sequence shown here is derived from an EMBL/GenBank/DDBJ whole genome shotgun (WGS) entry which is preliminary data.</text>
</comment>
<reference evidence="3 5" key="1">
    <citation type="submission" date="2016-04" db="EMBL/GenBank/DDBJ databases">
        <title>Genome sequence of Methanosphaera cuniculi DSM 4103.</title>
        <authorList>
            <person name="Poehlein A."/>
            <person name="Seedorf H."/>
            <person name="Daniel R."/>
        </authorList>
    </citation>
    <scope>NUCLEOTIDE SEQUENCE [LARGE SCALE GENOMIC DNA]</scope>
    <source>
        <strain evidence="3 5">DSM 4103</strain>
    </source>
</reference>
<accession>A0A2A2HE10</accession>
<dbReference type="Proteomes" id="UP000217528">
    <property type="component" value="Unassembled WGS sequence"/>
</dbReference>
<dbReference type="InterPro" id="IPR037238">
    <property type="entry name" value="YbiA-like_sf"/>
</dbReference>
<dbReference type="OrthoDB" id="81797at2157"/>
<evidence type="ECO:0000313" key="2">
    <source>
        <dbReference type="EMBL" id="PAV07560.1"/>
    </source>
</evidence>
<dbReference type="SUPFAM" id="SSF143990">
    <property type="entry name" value="YbiA-like"/>
    <property type="match status" value="1"/>
</dbReference>
<name>A0A2A2HE10_9EURY</name>
<dbReference type="Gene3D" id="1.10.357.40">
    <property type="entry name" value="YbiA-like"/>
    <property type="match status" value="1"/>
</dbReference>
<evidence type="ECO:0000313" key="5">
    <source>
        <dbReference type="Proteomes" id="UP000246004"/>
    </source>
</evidence>
<protein>
    <recommendedName>
        <fullName evidence="1">NADAR domain-containing protein</fullName>
    </recommendedName>
</protein>
<dbReference type="InterPro" id="IPR012816">
    <property type="entry name" value="NADAR"/>
</dbReference>
<dbReference type="AlphaFoldDB" id="A0A2A2HE10"/>
<dbReference type="EMBL" id="LMVN01000011">
    <property type="protein sequence ID" value="PAV07560.1"/>
    <property type="molecule type" value="Genomic_DNA"/>
</dbReference>
<dbReference type="EMBL" id="LWMS01000031">
    <property type="protein sequence ID" value="PWL08119.1"/>
    <property type="molecule type" value="Genomic_DNA"/>
</dbReference>
<dbReference type="Pfam" id="PF08719">
    <property type="entry name" value="NADAR"/>
    <property type="match status" value="1"/>
</dbReference>
<reference evidence="2 4" key="2">
    <citation type="journal article" date="2017" name="BMC Genomics">
        <title>Genomic analysis of methanogenic archaea reveals a shift towards energy conservation.</title>
        <authorList>
            <person name="Gilmore S.P."/>
            <person name="Henske J.K."/>
            <person name="Sexton J.A."/>
            <person name="Solomon K.V."/>
            <person name="Seppala S."/>
            <person name="Yoo J.I."/>
            <person name="Huyett L.M."/>
            <person name="Pressman A."/>
            <person name="Cogan J.Z."/>
            <person name="Kivenson V."/>
            <person name="Peng X."/>
            <person name="Tan Y."/>
            <person name="Valentine D.L."/>
            <person name="O'Malley M.A."/>
        </authorList>
    </citation>
    <scope>NUCLEOTIDE SEQUENCE [LARGE SCALE GENOMIC DNA]</scope>
    <source>
        <strain evidence="2 4">1R-7</strain>
    </source>
</reference>
<dbReference type="RefSeq" id="WP_095608445.1">
    <property type="nucleotide sequence ID" value="NZ_CAUHCB010000006.1"/>
</dbReference>
<evidence type="ECO:0000259" key="1">
    <source>
        <dbReference type="Pfam" id="PF08719"/>
    </source>
</evidence>
<gene>
    <name evidence="2" type="ORF">ASJ82_07745</name>
    <name evidence="3" type="ORF">MSCUN_10500</name>
</gene>
<evidence type="ECO:0000313" key="4">
    <source>
        <dbReference type="Proteomes" id="UP000217528"/>
    </source>
</evidence>
<evidence type="ECO:0000313" key="3">
    <source>
        <dbReference type="EMBL" id="PWL08119.1"/>
    </source>
</evidence>